<dbReference type="STRING" id="53378.BRW65_27555"/>
<dbReference type="PANTHER" id="PTHR37330:SF1">
    <property type="entry name" value="CONSERVED TRANSMEMBRANE PROTEIN-RELATED"/>
    <property type="match status" value="1"/>
</dbReference>
<accession>A0A1Q4HEA1</accession>
<keyword evidence="1" id="KW-1133">Transmembrane helix</keyword>
<proteinExistence type="predicted"/>
<dbReference type="AlphaFoldDB" id="A0A1Q4HEA1"/>
<evidence type="ECO:0000313" key="2">
    <source>
        <dbReference type="EMBL" id="OJZ65856.1"/>
    </source>
</evidence>
<feature type="transmembrane region" description="Helical" evidence="1">
    <location>
        <begin position="189"/>
        <end position="214"/>
    </location>
</feature>
<dbReference type="Pfam" id="PF14494">
    <property type="entry name" value="DUF4436"/>
    <property type="match status" value="1"/>
</dbReference>
<reference evidence="2 3" key="1">
    <citation type="submission" date="2016-11" db="EMBL/GenBank/DDBJ databases">
        <title>Genome sequences of unsequenced Mycobacteria.</title>
        <authorList>
            <person name="Greninger A.L."/>
            <person name="Fang F."/>
            <person name="Jerome K.R."/>
        </authorList>
    </citation>
    <scope>NUCLEOTIDE SEQUENCE [LARGE SCALE GENOMIC DNA]</scope>
    <source>
        <strain evidence="2 3">M11</strain>
    </source>
</reference>
<organism evidence="2 3">
    <name type="scientific">Mycobacterium paraffinicum</name>
    <dbReference type="NCBI Taxonomy" id="53378"/>
    <lineage>
        <taxon>Bacteria</taxon>
        <taxon>Bacillati</taxon>
        <taxon>Actinomycetota</taxon>
        <taxon>Actinomycetes</taxon>
        <taxon>Mycobacteriales</taxon>
        <taxon>Mycobacteriaceae</taxon>
        <taxon>Mycobacterium</taxon>
    </lineage>
</organism>
<dbReference type="OrthoDB" id="8438075at2"/>
<dbReference type="PANTHER" id="PTHR37330">
    <property type="entry name" value="CONSERVED TRANSMEMBRANE PROTEIN-RELATED"/>
    <property type="match status" value="1"/>
</dbReference>
<keyword evidence="3" id="KW-1185">Reference proteome</keyword>
<evidence type="ECO:0000256" key="1">
    <source>
        <dbReference type="SAM" id="Phobius"/>
    </source>
</evidence>
<dbReference type="InterPro" id="IPR027948">
    <property type="entry name" value="DUF4436"/>
</dbReference>
<dbReference type="RefSeq" id="WP_073880307.1">
    <property type="nucleotide sequence ID" value="NZ_MPNT01000044.1"/>
</dbReference>
<keyword evidence="1" id="KW-0472">Membrane</keyword>
<comment type="caution">
    <text evidence="2">The sequence shown here is derived from an EMBL/GenBank/DDBJ whole genome shotgun (WGS) entry which is preliminary data.</text>
</comment>
<protein>
    <submittedName>
        <fullName evidence="2">DUF4436 domain-containing protein</fullName>
    </submittedName>
</protein>
<sequence>MRTAAKRLATVGLVVLILGTYISLVGLYKDTVEGSAPGTLSDTAETAAQSMATLTVEEMQSNYSAVVANVAVAPGPALLDPVTHRLKQDLVLRVRSSAQPSRKDYSPGMLPGVFPLPLTIAGHLERWPFDNYASGPIEVQLFPGGDTTKPPILIPVRLIDHLSGFKVSMTQIPGHLTYRMQVRRALSTAVFGIVICGVLIAIAGLAVVVAVQTLRNRRKFQPPMTTWYAAMLFAVVPLRNALPGLPPFGAWIDVTIVLWVIVALVSAMLIYIVCWWRHLRPEPPVVAPQPDSVPAPSA</sequence>
<name>A0A1Q4HEA1_9MYCO</name>
<dbReference type="Proteomes" id="UP000186438">
    <property type="component" value="Unassembled WGS sequence"/>
</dbReference>
<feature type="transmembrane region" description="Helical" evidence="1">
    <location>
        <begin position="226"/>
        <end position="242"/>
    </location>
</feature>
<feature type="transmembrane region" description="Helical" evidence="1">
    <location>
        <begin position="248"/>
        <end position="274"/>
    </location>
</feature>
<dbReference type="EMBL" id="MPNT01000044">
    <property type="protein sequence ID" value="OJZ65856.1"/>
    <property type="molecule type" value="Genomic_DNA"/>
</dbReference>
<keyword evidence="1" id="KW-0812">Transmembrane</keyword>
<gene>
    <name evidence="2" type="ORF">BRW65_27555</name>
</gene>
<evidence type="ECO:0000313" key="3">
    <source>
        <dbReference type="Proteomes" id="UP000186438"/>
    </source>
</evidence>